<organism evidence="2 3">
    <name type="scientific">Heliobacterium mobile</name>
    <name type="common">Heliobacillus mobilis</name>
    <dbReference type="NCBI Taxonomy" id="28064"/>
    <lineage>
        <taxon>Bacteria</taxon>
        <taxon>Bacillati</taxon>
        <taxon>Bacillota</taxon>
        <taxon>Clostridia</taxon>
        <taxon>Eubacteriales</taxon>
        <taxon>Heliobacteriaceae</taxon>
        <taxon>Heliobacterium</taxon>
    </lineage>
</organism>
<comment type="caution">
    <text evidence="2">The sequence shown here is derived from an EMBL/GenBank/DDBJ whole genome shotgun (WGS) entry which is preliminary data.</text>
</comment>
<reference evidence="2 3" key="1">
    <citation type="submission" date="2019-11" db="EMBL/GenBank/DDBJ databases">
        <title>Whole-genome sequence of a the green, strictly anaerobic photosynthetic bacterium Heliobacillus mobilis DSM 6151.</title>
        <authorList>
            <person name="Kyndt J.A."/>
            <person name="Meyer T.E."/>
        </authorList>
    </citation>
    <scope>NUCLEOTIDE SEQUENCE [LARGE SCALE GENOMIC DNA]</scope>
    <source>
        <strain evidence="2 3">DSM 6151</strain>
    </source>
</reference>
<evidence type="ECO:0000313" key="3">
    <source>
        <dbReference type="Proteomes" id="UP000430670"/>
    </source>
</evidence>
<gene>
    <name evidence="2" type="ORF">GJ688_10465</name>
</gene>
<proteinExistence type="predicted"/>
<dbReference type="AlphaFoldDB" id="A0A6I3SKJ7"/>
<accession>A0A6I3SKJ7</accession>
<evidence type="ECO:0000256" key="1">
    <source>
        <dbReference type="SAM" id="Coils"/>
    </source>
</evidence>
<dbReference type="OrthoDB" id="1625520at2"/>
<dbReference type="Proteomes" id="UP000430670">
    <property type="component" value="Unassembled WGS sequence"/>
</dbReference>
<keyword evidence="3" id="KW-1185">Reference proteome</keyword>
<sequence length="492" mass="57796">MGVMIGDTYRDAFLALYCEAFASDPSLYPYIDKLYEKNKLLYYQKASQHKAYTHPLLVRQKLEKEIYAKRMLGIIIAGKNDEITSLVKQGWPLIYSKVSTASQLIDMEAIVKAHIRYIKDTAEMTDDEFLGLCFIIMFTADLLKKPIEENEFYKEIFTAMLSPICEFDSARRFSFKAEDVQRKACDLKQRVFLKYKLTGFPVFSLVGTNDEFLKGIFLCFVELFNIEGLSWSIIEEEITVDDFEDIFAVYIRKFKNQNRDDAAKFFYSAIMLKGLLKAYRSVKESFFQNNKETLYLEMDTLQTKVKELEVRLTEQTQTNEKLRITVRKLEAEVKNEYNRAVSEYRSELQKLQKERDELKELVEKNQKELRALREFVFRLEQGADEPESNERPDLSSVRGIVIGGHDRWQQRLKTHLSHWRFIGVDQSNFDVSILEHADAVFFNVRYLCHKMYEKSISVLRRSATRIGYVQATNDTQAFQEIARQLFQKRLNS</sequence>
<name>A0A6I3SKJ7_HELMO</name>
<evidence type="ECO:0008006" key="4">
    <source>
        <dbReference type="Google" id="ProtNLM"/>
    </source>
</evidence>
<protein>
    <recommendedName>
        <fullName evidence="4">DUF2325 domain-containing protein</fullName>
    </recommendedName>
</protein>
<keyword evidence="1" id="KW-0175">Coiled coil</keyword>
<dbReference type="EMBL" id="WNKU01000011">
    <property type="protein sequence ID" value="MTV49400.1"/>
    <property type="molecule type" value="Genomic_DNA"/>
</dbReference>
<feature type="coiled-coil region" evidence="1">
    <location>
        <begin position="291"/>
        <end position="375"/>
    </location>
</feature>
<evidence type="ECO:0000313" key="2">
    <source>
        <dbReference type="EMBL" id="MTV49400.1"/>
    </source>
</evidence>